<feature type="region of interest" description="Disordered" evidence="1">
    <location>
        <begin position="130"/>
        <end position="203"/>
    </location>
</feature>
<organism evidence="2 3">
    <name type="scientific">Pleuronectes platessa</name>
    <name type="common">European plaice</name>
    <dbReference type="NCBI Taxonomy" id="8262"/>
    <lineage>
        <taxon>Eukaryota</taxon>
        <taxon>Metazoa</taxon>
        <taxon>Chordata</taxon>
        <taxon>Craniata</taxon>
        <taxon>Vertebrata</taxon>
        <taxon>Euteleostomi</taxon>
        <taxon>Actinopterygii</taxon>
        <taxon>Neopterygii</taxon>
        <taxon>Teleostei</taxon>
        <taxon>Neoteleostei</taxon>
        <taxon>Acanthomorphata</taxon>
        <taxon>Carangaria</taxon>
        <taxon>Pleuronectiformes</taxon>
        <taxon>Pleuronectoidei</taxon>
        <taxon>Pleuronectidae</taxon>
        <taxon>Pleuronectes</taxon>
    </lineage>
</organism>
<proteinExistence type="predicted"/>
<dbReference type="Proteomes" id="UP001153269">
    <property type="component" value="Unassembled WGS sequence"/>
</dbReference>
<gene>
    <name evidence="2" type="ORF">PLEPLA_LOCUS1611</name>
</gene>
<reference evidence="2" key="1">
    <citation type="submission" date="2020-03" db="EMBL/GenBank/DDBJ databases">
        <authorList>
            <person name="Weist P."/>
        </authorList>
    </citation>
    <scope>NUCLEOTIDE SEQUENCE</scope>
</reference>
<name>A0A9N7TLL7_PLEPL</name>
<dbReference type="AlphaFoldDB" id="A0A9N7TLL7"/>
<dbReference type="EMBL" id="CADEAL010000077">
    <property type="protein sequence ID" value="CAB1413908.1"/>
    <property type="molecule type" value="Genomic_DNA"/>
</dbReference>
<evidence type="ECO:0000313" key="3">
    <source>
        <dbReference type="Proteomes" id="UP001153269"/>
    </source>
</evidence>
<evidence type="ECO:0000256" key="1">
    <source>
        <dbReference type="SAM" id="MobiDB-lite"/>
    </source>
</evidence>
<feature type="compositionally biased region" description="Acidic residues" evidence="1">
    <location>
        <begin position="135"/>
        <end position="145"/>
    </location>
</feature>
<protein>
    <submittedName>
        <fullName evidence="2">Uncharacterized protein</fullName>
    </submittedName>
</protein>
<keyword evidence="3" id="KW-1185">Reference proteome</keyword>
<accession>A0A9N7TLL7</accession>
<evidence type="ECO:0000313" key="2">
    <source>
        <dbReference type="EMBL" id="CAB1413908.1"/>
    </source>
</evidence>
<comment type="caution">
    <text evidence="2">The sequence shown here is derived from an EMBL/GenBank/DDBJ whole genome shotgun (WGS) entry which is preliminary data.</text>
</comment>
<sequence length="203" mass="22564">MFKIEWRKEEQGANEEVKYTRRTRTTMRARLPGPVFTLLSLDGDGDVFAVNHQWMIDSIPVSTQPPGQLSVTRRGNQGMERGPRLHKLETMIAGRSRRLHDRINAHRLLLSRARRTCLSAGGGRTRCVTHQESLDQPDPESEIEDATPAPRTSNWIPPVFTSPADGMPIPSPAERASLNGALVLRHRSPSRSLPSLSPAPAPL</sequence>